<dbReference type="EMBL" id="CP022163">
    <property type="protein sequence ID" value="ATB31913.1"/>
    <property type="molecule type" value="Genomic_DNA"/>
</dbReference>
<reference evidence="1 2" key="1">
    <citation type="submission" date="2017-06" db="EMBL/GenBank/DDBJ databases">
        <authorList>
            <person name="Kim H.J."/>
            <person name="Triplett B.A."/>
        </authorList>
    </citation>
    <scope>NUCLEOTIDE SEQUENCE [LARGE SCALE GENOMIC DNA]</scope>
    <source>
        <strain evidence="1 2">DSM 14713</strain>
    </source>
</reference>
<gene>
    <name evidence="1" type="ORF">MEBOL_005385</name>
</gene>
<dbReference type="Proteomes" id="UP000217289">
    <property type="component" value="Chromosome"/>
</dbReference>
<name>A0A250IL04_9BACT</name>
<dbReference type="KEGG" id="mbd:MEBOL_005385"/>
<sequence>MKGENAEMGPRPPGFAREECMSSTYLHLTDEELLARIARLSGDVTLVRAQNRETGEFCIGLCERAAGKFMPLSTHTDEASAMRAGAEFAARLDRLAAEQPELQLRHIH</sequence>
<protein>
    <submittedName>
        <fullName evidence="1">Uncharacterized protein</fullName>
    </submittedName>
</protein>
<evidence type="ECO:0000313" key="2">
    <source>
        <dbReference type="Proteomes" id="UP000217289"/>
    </source>
</evidence>
<dbReference type="AlphaFoldDB" id="A0A250IL04"/>
<organism evidence="1 2">
    <name type="scientific">Melittangium boletus DSM 14713</name>
    <dbReference type="NCBI Taxonomy" id="1294270"/>
    <lineage>
        <taxon>Bacteria</taxon>
        <taxon>Pseudomonadati</taxon>
        <taxon>Myxococcota</taxon>
        <taxon>Myxococcia</taxon>
        <taxon>Myxococcales</taxon>
        <taxon>Cystobacterineae</taxon>
        <taxon>Archangiaceae</taxon>
        <taxon>Melittangium</taxon>
    </lineage>
</organism>
<keyword evidence="2" id="KW-1185">Reference proteome</keyword>
<evidence type="ECO:0000313" key="1">
    <source>
        <dbReference type="EMBL" id="ATB31913.1"/>
    </source>
</evidence>
<proteinExistence type="predicted"/>
<accession>A0A250IL04</accession>